<feature type="transmembrane region" description="Helical" evidence="9">
    <location>
        <begin position="191"/>
        <end position="210"/>
    </location>
</feature>
<feature type="compositionally biased region" description="Low complexity" evidence="8">
    <location>
        <begin position="18"/>
        <end position="28"/>
    </location>
</feature>
<feature type="transmembrane region" description="Helical" evidence="9">
    <location>
        <begin position="101"/>
        <end position="121"/>
    </location>
</feature>
<dbReference type="PANTHER" id="PTHR23502">
    <property type="entry name" value="MAJOR FACILITATOR SUPERFAMILY"/>
    <property type="match status" value="1"/>
</dbReference>
<evidence type="ECO:0000313" key="12">
    <source>
        <dbReference type="Proteomes" id="UP000316714"/>
    </source>
</evidence>
<protein>
    <submittedName>
        <fullName evidence="11">Bicyclomycin resistance protein</fullName>
    </submittedName>
</protein>
<dbReference type="GO" id="GO:1990961">
    <property type="term" value="P:xenobiotic detoxification by transmembrane export across the plasma membrane"/>
    <property type="evidence" value="ECO:0007669"/>
    <property type="project" value="InterPro"/>
</dbReference>
<dbReference type="InterPro" id="IPR036259">
    <property type="entry name" value="MFS_trans_sf"/>
</dbReference>
<feature type="transmembrane region" description="Helical" evidence="9">
    <location>
        <begin position="160"/>
        <end position="179"/>
    </location>
</feature>
<dbReference type="InterPro" id="IPR020846">
    <property type="entry name" value="MFS_dom"/>
</dbReference>
<dbReference type="AlphaFoldDB" id="A0A5C5USR4"/>
<dbReference type="PROSITE" id="PS00216">
    <property type="entry name" value="SUGAR_TRANSPORT_1"/>
    <property type="match status" value="1"/>
</dbReference>
<dbReference type="InterPro" id="IPR005829">
    <property type="entry name" value="Sugar_transporter_CS"/>
</dbReference>
<evidence type="ECO:0000256" key="9">
    <source>
        <dbReference type="SAM" id="Phobius"/>
    </source>
</evidence>
<evidence type="ECO:0000256" key="4">
    <source>
        <dbReference type="ARBA" id="ARBA00022475"/>
    </source>
</evidence>
<dbReference type="InterPro" id="IPR011701">
    <property type="entry name" value="MFS"/>
</dbReference>
<evidence type="ECO:0000256" key="1">
    <source>
        <dbReference type="ARBA" id="ARBA00004651"/>
    </source>
</evidence>
<feature type="transmembrane region" description="Helical" evidence="9">
    <location>
        <begin position="36"/>
        <end position="55"/>
    </location>
</feature>
<feature type="domain" description="Major facilitator superfamily (MFS) profile" evidence="10">
    <location>
        <begin position="33"/>
        <end position="419"/>
    </location>
</feature>
<keyword evidence="7 9" id="KW-0472">Membrane</keyword>
<dbReference type="CDD" id="cd17320">
    <property type="entry name" value="MFS_MdfA_MDR_like"/>
    <property type="match status" value="1"/>
</dbReference>
<dbReference type="GO" id="GO:0005886">
    <property type="term" value="C:plasma membrane"/>
    <property type="evidence" value="ECO:0007669"/>
    <property type="project" value="UniProtKB-SubCell"/>
</dbReference>
<comment type="caution">
    <text evidence="11">The sequence shown here is derived from an EMBL/GenBank/DDBJ whole genome shotgun (WGS) entry which is preliminary data.</text>
</comment>
<dbReference type="Pfam" id="PF07690">
    <property type="entry name" value="MFS_1"/>
    <property type="match status" value="1"/>
</dbReference>
<keyword evidence="5 9" id="KW-0812">Transmembrane</keyword>
<dbReference type="EMBL" id="SIHJ01000010">
    <property type="protein sequence ID" value="TWT29216.1"/>
    <property type="molecule type" value="Genomic_DNA"/>
</dbReference>
<keyword evidence="12" id="KW-1185">Reference proteome</keyword>
<keyword evidence="4" id="KW-1003">Cell membrane</keyword>
<dbReference type="NCBIfam" id="TIGR00710">
    <property type="entry name" value="efflux_Bcr_CflA"/>
    <property type="match status" value="1"/>
</dbReference>
<keyword evidence="6 9" id="KW-1133">Transmembrane helix</keyword>
<feature type="transmembrane region" description="Helical" evidence="9">
    <location>
        <begin position="366"/>
        <end position="388"/>
    </location>
</feature>
<gene>
    <name evidence="11" type="primary">bcr</name>
    <name evidence="11" type="ORF">KOR34_52710</name>
</gene>
<evidence type="ECO:0000256" key="8">
    <source>
        <dbReference type="SAM" id="MobiDB-lite"/>
    </source>
</evidence>
<evidence type="ECO:0000256" key="7">
    <source>
        <dbReference type="ARBA" id="ARBA00023136"/>
    </source>
</evidence>
<reference evidence="11 12" key="1">
    <citation type="submission" date="2019-02" db="EMBL/GenBank/DDBJ databases">
        <title>Deep-cultivation of Planctomycetes and their phenomic and genomic characterization uncovers novel biology.</title>
        <authorList>
            <person name="Wiegand S."/>
            <person name="Jogler M."/>
            <person name="Boedeker C."/>
            <person name="Pinto D."/>
            <person name="Vollmers J."/>
            <person name="Rivas-Marin E."/>
            <person name="Kohn T."/>
            <person name="Peeters S.H."/>
            <person name="Heuer A."/>
            <person name="Rast P."/>
            <person name="Oberbeckmann S."/>
            <person name="Bunk B."/>
            <person name="Jeske O."/>
            <person name="Meyerdierks A."/>
            <person name="Storesund J.E."/>
            <person name="Kallscheuer N."/>
            <person name="Luecker S."/>
            <person name="Lage O.M."/>
            <person name="Pohl T."/>
            <person name="Merkel B.J."/>
            <person name="Hornburger P."/>
            <person name="Mueller R.-W."/>
            <person name="Bruemmer F."/>
            <person name="Labrenz M."/>
            <person name="Spormann A.M."/>
            <person name="Op Den Camp H."/>
            <person name="Overmann J."/>
            <person name="Amann R."/>
            <person name="Jetten M.S.M."/>
            <person name="Mascher T."/>
            <person name="Medema M.H."/>
            <person name="Devos D.P."/>
            <person name="Kaster A.-K."/>
            <person name="Ovreas L."/>
            <person name="Rohde M."/>
            <person name="Galperin M.Y."/>
            <person name="Jogler C."/>
        </authorList>
    </citation>
    <scope>NUCLEOTIDE SEQUENCE [LARGE SCALE GENOMIC DNA]</scope>
    <source>
        <strain evidence="11 12">KOR34</strain>
    </source>
</reference>
<keyword evidence="3" id="KW-0813">Transport</keyword>
<feature type="transmembrane region" description="Helical" evidence="9">
    <location>
        <begin position="270"/>
        <end position="292"/>
    </location>
</feature>
<evidence type="ECO:0000256" key="2">
    <source>
        <dbReference type="ARBA" id="ARBA00006236"/>
    </source>
</evidence>
<feature type="transmembrane region" description="Helical" evidence="9">
    <location>
        <begin position="75"/>
        <end position="94"/>
    </location>
</feature>
<sequence length="426" mass="43631">MHNLDGPRGHWYGGRMSTDTAPPAAAPDHARPTAGLVVLLGTLTAFSPLAIDMYLPAFPQIQRDLAAPDGTMELTLSLFLAGLAVGQFVIGPLSDRYGRRAPLLAGCVGFAVAAVGCLLAPAVGWLIAARFAMGFAGAAGLVISRAVVRDLFDEAASASVYSLLMMVTGVAPVAAPLVGGQLLTFAPWRSVFWVLAAIGLACAAAVAATLEESLPRERRAPRLAGVLRRSAGLLAHPTFFGYAAAIGLSSGALFAYIAAAPTVFMDRFGLSPQAFSGFFAGNAVGLMAMAQVNRRLLPRFGPHALLMFGARVSAAAGVGLLIVAATGLGGFWLFYTLLFVCVAMLGLLFPNAVAAAMAPFAGQAGAASAVLGLLQYAVGALTGAAVGLLHNGTAVPMAAAIAVCELGVWRVLSTAERRRAADRIAA</sequence>
<dbReference type="SUPFAM" id="SSF103473">
    <property type="entry name" value="MFS general substrate transporter"/>
    <property type="match status" value="1"/>
</dbReference>
<evidence type="ECO:0000256" key="5">
    <source>
        <dbReference type="ARBA" id="ARBA00022692"/>
    </source>
</evidence>
<feature type="transmembrane region" description="Helical" evidence="9">
    <location>
        <begin position="127"/>
        <end position="148"/>
    </location>
</feature>
<evidence type="ECO:0000256" key="6">
    <source>
        <dbReference type="ARBA" id="ARBA00022989"/>
    </source>
</evidence>
<dbReference type="FunFam" id="1.20.1720.10:FF:000005">
    <property type="entry name" value="Bcr/CflA family efflux transporter"/>
    <property type="match status" value="1"/>
</dbReference>
<proteinExistence type="inferred from homology"/>
<dbReference type="PROSITE" id="PS50850">
    <property type="entry name" value="MFS"/>
    <property type="match status" value="1"/>
</dbReference>
<evidence type="ECO:0000313" key="11">
    <source>
        <dbReference type="EMBL" id="TWT29216.1"/>
    </source>
</evidence>
<evidence type="ECO:0000256" key="3">
    <source>
        <dbReference type="ARBA" id="ARBA00022448"/>
    </source>
</evidence>
<dbReference type="InterPro" id="IPR004812">
    <property type="entry name" value="Efflux_drug-R_Bcr/CmlA"/>
</dbReference>
<feature type="transmembrane region" description="Helical" evidence="9">
    <location>
        <begin position="332"/>
        <end position="354"/>
    </location>
</feature>
<dbReference type="GO" id="GO:0042910">
    <property type="term" value="F:xenobiotic transmembrane transporter activity"/>
    <property type="evidence" value="ECO:0007669"/>
    <property type="project" value="InterPro"/>
</dbReference>
<organism evidence="11 12">
    <name type="scientific">Posidoniimonas corsicana</name>
    <dbReference type="NCBI Taxonomy" id="1938618"/>
    <lineage>
        <taxon>Bacteria</taxon>
        <taxon>Pseudomonadati</taxon>
        <taxon>Planctomycetota</taxon>
        <taxon>Planctomycetia</taxon>
        <taxon>Pirellulales</taxon>
        <taxon>Lacipirellulaceae</taxon>
        <taxon>Posidoniimonas</taxon>
    </lineage>
</organism>
<comment type="similarity">
    <text evidence="2">Belongs to the major facilitator superfamily. Bcr/CmlA family.</text>
</comment>
<feature type="transmembrane region" description="Helical" evidence="9">
    <location>
        <begin position="231"/>
        <end position="258"/>
    </location>
</feature>
<comment type="subcellular location">
    <subcellularLocation>
        <location evidence="1">Cell membrane</location>
        <topology evidence="1">Multi-pass membrane protein</topology>
    </subcellularLocation>
</comment>
<accession>A0A5C5USR4</accession>
<feature type="region of interest" description="Disordered" evidence="8">
    <location>
        <begin position="1"/>
        <end position="28"/>
    </location>
</feature>
<dbReference type="Proteomes" id="UP000316714">
    <property type="component" value="Unassembled WGS sequence"/>
</dbReference>
<feature type="transmembrane region" description="Helical" evidence="9">
    <location>
        <begin position="394"/>
        <end position="412"/>
    </location>
</feature>
<name>A0A5C5USR4_9BACT</name>
<feature type="transmembrane region" description="Helical" evidence="9">
    <location>
        <begin position="304"/>
        <end position="326"/>
    </location>
</feature>
<dbReference type="PANTHER" id="PTHR23502:SF132">
    <property type="entry name" value="POLYAMINE TRANSPORTER 2-RELATED"/>
    <property type="match status" value="1"/>
</dbReference>
<evidence type="ECO:0000259" key="10">
    <source>
        <dbReference type="PROSITE" id="PS50850"/>
    </source>
</evidence>
<dbReference type="Gene3D" id="1.20.1720.10">
    <property type="entry name" value="Multidrug resistance protein D"/>
    <property type="match status" value="1"/>
</dbReference>